<evidence type="ECO:0000256" key="2">
    <source>
        <dbReference type="ARBA" id="ARBA00009062"/>
    </source>
</evidence>
<keyword evidence="8 9" id="KW-0137">Centromere</keyword>
<dbReference type="InterPro" id="IPR018630">
    <property type="entry name" value="Zwilch"/>
</dbReference>
<evidence type="ECO:0000313" key="10">
    <source>
        <dbReference type="EMBL" id="KAJ7350995.1"/>
    </source>
</evidence>
<comment type="function">
    <text evidence="9">Essential component of the mitotic checkpoint, which prevents cells from prematurely exiting mitosis. Required for the assembly of the dynein-dynactin and MAD1-MAD2 complexes onto kinetochores. Its function related to the spindle assembly machinery is proposed to depend on its association in the mitotic RZZ complex.</text>
</comment>
<evidence type="ECO:0000256" key="7">
    <source>
        <dbReference type="ARBA" id="ARBA00023306"/>
    </source>
</evidence>
<proteinExistence type="inferred from homology"/>
<sequence length="167" mass="18821">MRHHLSSSLSTSFVETHGYTLHEVMGTSKDCDNSRITVELTWNGVNSLLQPHPHSCDGVLHIKSIPGSVHLATHSLYMELARVDQFSKVLEDEELPWSAAASANPVASQMDTFFTKLNSSNVFSLTVEVVVEEEAEEHTFADATMAHLTYQEFDRKDLDFTERLWLL</sequence>
<keyword evidence="6 9" id="KW-0995">Kinetochore</keyword>
<name>A0A9W9YI10_9CNID</name>
<evidence type="ECO:0000256" key="8">
    <source>
        <dbReference type="ARBA" id="ARBA00023328"/>
    </source>
</evidence>
<dbReference type="GO" id="GO:1990423">
    <property type="term" value="C:RZZ complex"/>
    <property type="evidence" value="ECO:0007669"/>
    <property type="project" value="UniProtKB-UniRule"/>
</dbReference>
<evidence type="ECO:0000256" key="6">
    <source>
        <dbReference type="ARBA" id="ARBA00022838"/>
    </source>
</evidence>
<dbReference type="GO" id="GO:0051301">
    <property type="term" value="P:cell division"/>
    <property type="evidence" value="ECO:0007669"/>
    <property type="project" value="UniProtKB-UniRule"/>
</dbReference>
<keyword evidence="4 9" id="KW-0132">Cell division</keyword>
<organism evidence="10 11">
    <name type="scientific">Desmophyllum pertusum</name>
    <dbReference type="NCBI Taxonomy" id="174260"/>
    <lineage>
        <taxon>Eukaryota</taxon>
        <taxon>Metazoa</taxon>
        <taxon>Cnidaria</taxon>
        <taxon>Anthozoa</taxon>
        <taxon>Hexacorallia</taxon>
        <taxon>Scleractinia</taxon>
        <taxon>Caryophylliina</taxon>
        <taxon>Caryophylliidae</taxon>
        <taxon>Desmophyllum</taxon>
    </lineage>
</organism>
<protein>
    <recommendedName>
        <fullName evidence="9">Protein zwilch</fullName>
    </recommendedName>
</protein>
<keyword evidence="5 9" id="KW-0498">Mitosis</keyword>
<keyword evidence="11" id="KW-1185">Reference proteome</keyword>
<comment type="similarity">
    <text evidence="2 9">Belongs to the ZWILCH family.</text>
</comment>
<dbReference type="OrthoDB" id="5556307at2759"/>
<comment type="subcellular location">
    <subcellularLocation>
        <location evidence="1 9">Chromosome</location>
        <location evidence="1 9">Centromere</location>
        <location evidence="1 9">Kinetochore</location>
    </subcellularLocation>
</comment>
<dbReference type="PANTHER" id="PTHR15995:SF1">
    <property type="entry name" value="PROTEIN ZWILCH HOMOLOG"/>
    <property type="match status" value="1"/>
</dbReference>
<evidence type="ECO:0000256" key="4">
    <source>
        <dbReference type="ARBA" id="ARBA00022618"/>
    </source>
</evidence>
<dbReference type="PANTHER" id="PTHR15995">
    <property type="entry name" value="PROTEIN ZWILCH HOMOLOG"/>
    <property type="match status" value="1"/>
</dbReference>
<comment type="subunit">
    <text evidence="9">Component of the RZZ complex.</text>
</comment>
<reference evidence="10" key="1">
    <citation type="submission" date="2023-01" db="EMBL/GenBank/DDBJ databases">
        <title>Genome assembly of the deep-sea coral Lophelia pertusa.</title>
        <authorList>
            <person name="Herrera S."/>
            <person name="Cordes E."/>
        </authorList>
    </citation>
    <scope>NUCLEOTIDE SEQUENCE</scope>
    <source>
        <strain evidence="10">USNM1676648</strain>
        <tissue evidence="10">Polyp</tissue>
    </source>
</reference>
<dbReference type="EMBL" id="MU827371">
    <property type="protein sequence ID" value="KAJ7350995.1"/>
    <property type="molecule type" value="Genomic_DNA"/>
</dbReference>
<accession>A0A9W9YI10</accession>
<dbReference type="GO" id="GO:0034501">
    <property type="term" value="P:protein localization to kinetochore"/>
    <property type="evidence" value="ECO:0007669"/>
    <property type="project" value="UniProtKB-UniRule"/>
</dbReference>
<keyword evidence="3 9" id="KW-0158">Chromosome</keyword>
<keyword evidence="7 9" id="KW-0131">Cell cycle</keyword>
<evidence type="ECO:0000256" key="1">
    <source>
        <dbReference type="ARBA" id="ARBA00004629"/>
    </source>
</evidence>
<dbReference type="AlphaFoldDB" id="A0A9W9YI10"/>
<dbReference type="Proteomes" id="UP001163046">
    <property type="component" value="Unassembled WGS sequence"/>
</dbReference>
<evidence type="ECO:0000256" key="3">
    <source>
        <dbReference type="ARBA" id="ARBA00022454"/>
    </source>
</evidence>
<dbReference type="GO" id="GO:0007094">
    <property type="term" value="P:mitotic spindle assembly checkpoint signaling"/>
    <property type="evidence" value="ECO:0007669"/>
    <property type="project" value="UniProtKB-UniRule"/>
</dbReference>
<evidence type="ECO:0000256" key="9">
    <source>
        <dbReference type="RuleBase" id="RU369076"/>
    </source>
</evidence>
<gene>
    <name evidence="10" type="ORF">OS493_037352</name>
</gene>
<evidence type="ECO:0000313" key="11">
    <source>
        <dbReference type="Proteomes" id="UP001163046"/>
    </source>
</evidence>
<evidence type="ECO:0000256" key="5">
    <source>
        <dbReference type="ARBA" id="ARBA00022776"/>
    </source>
</evidence>
<comment type="caution">
    <text evidence="10">The sequence shown here is derived from an EMBL/GenBank/DDBJ whole genome shotgun (WGS) entry which is preliminary data.</text>
</comment>
<dbReference type="Pfam" id="PF09817">
    <property type="entry name" value="Zwilch"/>
    <property type="match status" value="1"/>
</dbReference>
<dbReference type="Gene3D" id="2.20.25.230">
    <property type="match status" value="1"/>
</dbReference>